<sequence>MMGSYGGYIERLAKKVEARLQYIEAIYNFDLGDEFELAICALLEDVLPAKYGVCRGFVVAEDGRTAGDDVIIYDKMASPTLRSSLSRQFPVKEQIPVDAVYAYIECKHSISSDAVLEKAIGQAEAVKKLVLTRRALDNPDYELDGPVYNGRPRDWPRTYPPLKNQPFCAVFARKYSPDVVVPRTHGEHTPDLLILGNNHIATQTVNLGADGIKSSLFFDTKFWAGLNVEQAPENAYGLGLVTLLEALSWIELLPIDWTGTLNATFFENLRKVRTSHQF</sequence>
<comment type="caution">
    <text evidence="2">The sequence shown here is derived from an EMBL/GenBank/DDBJ whole genome shotgun (WGS) entry which is preliminary data.</text>
</comment>
<evidence type="ECO:0000313" key="2">
    <source>
        <dbReference type="EMBL" id="MDA7087249.1"/>
    </source>
</evidence>
<dbReference type="Proteomes" id="UP001212042">
    <property type="component" value="Unassembled WGS sequence"/>
</dbReference>
<organism evidence="2 3">
    <name type="scientific">Pseudomonas aestuarii</name>
    <dbReference type="NCBI Taxonomy" id="3018340"/>
    <lineage>
        <taxon>Bacteria</taxon>
        <taxon>Pseudomonadati</taxon>
        <taxon>Pseudomonadota</taxon>
        <taxon>Gammaproteobacteria</taxon>
        <taxon>Pseudomonadales</taxon>
        <taxon>Pseudomonadaceae</taxon>
        <taxon>Pseudomonas</taxon>
    </lineage>
</organism>
<dbReference type="Pfam" id="PF20247">
    <property type="entry name" value="DUF6602"/>
    <property type="match status" value="1"/>
</dbReference>
<dbReference type="InterPro" id="IPR046537">
    <property type="entry name" value="DUF6602"/>
</dbReference>
<dbReference type="CDD" id="cd21173">
    <property type="entry name" value="NucC-like"/>
    <property type="match status" value="1"/>
</dbReference>
<evidence type="ECO:0000313" key="3">
    <source>
        <dbReference type="Proteomes" id="UP001212042"/>
    </source>
</evidence>
<reference evidence="2 3" key="1">
    <citation type="submission" date="2023-01" db="EMBL/GenBank/DDBJ databases">
        <title>Pseudomonas SA3-5T sp. nov., isolated from tidal flat sediment.</title>
        <authorList>
            <person name="Kim H.S."/>
            <person name="Kim J.-S."/>
            <person name="Suh M.K."/>
            <person name="Eom M.K."/>
            <person name="Lee J.-S."/>
        </authorList>
    </citation>
    <scope>NUCLEOTIDE SEQUENCE [LARGE SCALE GENOMIC DNA]</scope>
    <source>
        <strain evidence="2 3">SA3-5</strain>
    </source>
</reference>
<gene>
    <name evidence="2" type="ORF">PH586_12720</name>
</gene>
<feature type="domain" description="DUF6602" evidence="1">
    <location>
        <begin position="28"/>
        <end position="129"/>
    </location>
</feature>
<protein>
    <recommendedName>
        <fullName evidence="1">DUF6602 domain-containing protein</fullName>
    </recommendedName>
</protein>
<dbReference type="RefSeq" id="WP_271348134.1">
    <property type="nucleotide sequence ID" value="NZ_JAQJZJ010000005.1"/>
</dbReference>
<accession>A0ABT4XGD7</accession>
<proteinExistence type="predicted"/>
<evidence type="ECO:0000259" key="1">
    <source>
        <dbReference type="Pfam" id="PF20247"/>
    </source>
</evidence>
<keyword evidence="3" id="KW-1185">Reference proteome</keyword>
<dbReference type="EMBL" id="JAQJZJ010000005">
    <property type="protein sequence ID" value="MDA7087249.1"/>
    <property type="molecule type" value="Genomic_DNA"/>
</dbReference>
<name>A0ABT4XGD7_9PSED</name>